<evidence type="ECO:0000313" key="2">
    <source>
        <dbReference type="Proteomes" id="UP000029448"/>
    </source>
</evidence>
<organism evidence="1 2">
    <name type="scientific">Acetobacter tropicalis</name>
    <dbReference type="NCBI Taxonomy" id="104102"/>
    <lineage>
        <taxon>Bacteria</taxon>
        <taxon>Pseudomonadati</taxon>
        <taxon>Pseudomonadota</taxon>
        <taxon>Alphaproteobacteria</taxon>
        <taxon>Acetobacterales</taxon>
        <taxon>Acetobacteraceae</taxon>
        <taxon>Acetobacter</taxon>
    </lineage>
</organism>
<dbReference type="AlphaFoldDB" id="A0A094YYI5"/>
<keyword evidence="2" id="KW-1185">Reference proteome</keyword>
<accession>A0A094YYI5</accession>
<dbReference type="PATRIC" id="fig|104102.7.peg.157"/>
<reference evidence="1 2" key="1">
    <citation type="submission" date="2014-06" db="EMBL/GenBank/DDBJ databases">
        <title>Functional and comparative genomic analyses of the Drosophila gut microbiota identify candidate symbiosis factors.</title>
        <authorList>
            <person name="Newell P.D."/>
            <person name="Chaston J.M."/>
            <person name="Douglas A.E."/>
        </authorList>
    </citation>
    <scope>NUCLEOTIDE SEQUENCE [LARGE SCALE GENOMIC DNA]</scope>
    <source>
        <strain evidence="1 2">DmCS_006</strain>
    </source>
</reference>
<sequence length="56" mass="6468">MTECLERTIGEAAPRNQFTKQETGLTSLTCAAPIRRPRRADLLMRDLYIWQTNKTT</sequence>
<dbReference type="Proteomes" id="UP000029448">
    <property type="component" value="Unassembled WGS sequence"/>
</dbReference>
<name>A0A094YYI5_9PROT</name>
<protein>
    <submittedName>
        <fullName evidence="1">Uncharacterized protein</fullName>
    </submittedName>
</protein>
<proteinExistence type="predicted"/>
<comment type="caution">
    <text evidence="1">The sequence shown here is derived from an EMBL/GenBank/DDBJ whole genome shotgun (WGS) entry which is preliminary data.</text>
</comment>
<gene>
    <name evidence="1" type="ORF">AtDm6_0160</name>
</gene>
<evidence type="ECO:0000313" key="1">
    <source>
        <dbReference type="EMBL" id="KGB26457.1"/>
    </source>
</evidence>
<dbReference type="EMBL" id="JOKM01000007">
    <property type="protein sequence ID" value="KGB26457.1"/>
    <property type="molecule type" value="Genomic_DNA"/>
</dbReference>